<proteinExistence type="predicted"/>
<dbReference type="EMBL" id="JOJP01000001">
    <property type="protein sequence ID" value="KEI71966.1"/>
    <property type="molecule type" value="Genomic_DNA"/>
</dbReference>
<name>A0A081KCU0_9GAMM</name>
<evidence type="ECO:0000256" key="1">
    <source>
        <dbReference type="SAM" id="MobiDB-lite"/>
    </source>
</evidence>
<accession>A0A081KCU0</accession>
<comment type="caution">
    <text evidence="3">The sequence shown here is derived from an EMBL/GenBank/DDBJ whole genome shotgun (WGS) entry which is preliminary data.</text>
</comment>
<gene>
    <name evidence="3" type="ORF">GV64_15625</name>
</gene>
<keyword evidence="4" id="KW-1185">Reference proteome</keyword>
<dbReference type="RefSeq" id="WP_020584487.1">
    <property type="nucleotide sequence ID" value="NZ_JOJP01000001.1"/>
</dbReference>
<dbReference type="AlphaFoldDB" id="A0A081KCU0"/>
<organism evidence="3 4">
    <name type="scientific">Endozoicomonas elysicola</name>
    <dbReference type="NCBI Taxonomy" id="305900"/>
    <lineage>
        <taxon>Bacteria</taxon>
        <taxon>Pseudomonadati</taxon>
        <taxon>Pseudomonadota</taxon>
        <taxon>Gammaproteobacteria</taxon>
        <taxon>Oceanospirillales</taxon>
        <taxon>Endozoicomonadaceae</taxon>
        <taxon>Endozoicomonas</taxon>
    </lineage>
</organism>
<keyword evidence="2" id="KW-1133">Transmembrane helix</keyword>
<sequence length="415" mass="44811">MEAGHAPIREASRHSIGRQDADSVCQDSGIGRTQSFRDVRRLNLVHQQSFDTGSCNIFSAEAGDISVSNTDLERRAIAHKGRVSPHLQLYPSEGEGAFSSHEGTDPHYQLHPKTEQVGSDLQSALSELIEIRKNINTLKQSNIHAACLSSDILDLCNRLREAQQDKKSSDLVAGLSDQLRTKSRELLNVVKYAMEESGQTELPSYDLVSATCDGLNGGTERHEASDENFCWEQFCGNKGKLFGHSLGGGMFILGMVCIAIGYNCLASNGDSSAVKDLVSGFPFSAGNDTVQTTVAPVSNESGKCYPITYFGWGAVGLGLFIIGCGLFFNPPRICRSYCKNVRQMICHRSGAGRSSADPEASRTQVEYHHPGGNGASSEGGGSVRIQNRPASRAPGNRSYMDPNAISESSARQTRV</sequence>
<feature type="transmembrane region" description="Helical" evidence="2">
    <location>
        <begin position="309"/>
        <end position="329"/>
    </location>
</feature>
<reference evidence="3 4" key="1">
    <citation type="submission" date="2014-06" db="EMBL/GenBank/DDBJ databases">
        <title>Whole Genome Sequences of Three Symbiotic Endozoicomonas Bacteria.</title>
        <authorList>
            <person name="Neave M.J."/>
            <person name="Apprill A."/>
            <person name="Voolstra C.R."/>
        </authorList>
    </citation>
    <scope>NUCLEOTIDE SEQUENCE [LARGE SCALE GENOMIC DNA]</scope>
    <source>
        <strain evidence="3 4">DSM 22380</strain>
    </source>
</reference>
<evidence type="ECO:0000313" key="3">
    <source>
        <dbReference type="EMBL" id="KEI71966.1"/>
    </source>
</evidence>
<feature type="compositionally biased region" description="Basic and acidic residues" evidence="1">
    <location>
        <begin position="7"/>
        <end position="21"/>
    </location>
</feature>
<feature type="transmembrane region" description="Helical" evidence="2">
    <location>
        <begin position="241"/>
        <end position="262"/>
    </location>
</feature>
<evidence type="ECO:0000256" key="2">
    <source>
        <dbReference type="SAM" id="Phobius"/>
    </source>
</evidence>
<evidence type="ECO:0000313" key="4">
    <source>
        <dbReference type="Proteomes" id="UP000027997"/>
    </source>
</evidence>
<feature type="region of interest" description="Disordered" evidence="1">
    <location>
        <begin position="1"/>
        <end position="29"/>
    </location>
</feature>
<feature type="compositionally biased region" description="Gly residues" evidence="1">
    <location>
        <begin position="371"/>
        <end position="382"/>
    </location>
</feature>
<keyword evidence="2" id="KW-0472">Membrane</keyword>
<feature type="region of interest" description="Disordered" evidence="1">
    <location>
        <begin position="350"/>
        <end position="415"/>
    </location>
</feature>
<dbReference type="Proteomes" id="UP000027997">
    <property type="component" value="Unassembled WGS sequence"/>
</dbReference>
<protein>
    <submittedName>
        <fullName evidence="3">Uncharacterized protein</fullName>
    </submittedName>
</protein>
<keyword evidence="2" id="KW-0812">Transmembrane</keyword>
<feature type="compositionally biased region" description="Polar residues" evidence="1">
    <location>
        <begin position="405"/>
        <end position="415"/>
    </location>
</feature>